<reference evidence="1 2" key="1">
    <citation type="submission" date="2017-11" db="EMBL/GenBank/DDBJ databases">
        <authorList>
            <person name="Kracher B."/>
        </authorList>
    </citation>
    <scope>NUCLEOTIDE SEQUENCE [LARGE SCALE GENOMIC DNA]</scope>
    <source>
        <strain evidence="1 2">RACE1</strain>
    </source>
</reference>
<evidence type="ECO:0000313" key="1">
    <source>
        <dbReference type="EMBL" id="SZF05026.1"/>
    </source>
</evidence>
<dbReference type="AlphaFoldDB" id="A0A383UZ57"/>
<gene>
    <name evidence="1" type="ORF">BLGHR1_15826</name>
</gene>
<sequence length="294" mass="33456">MGTFYINTHLLSTDLPPTPYYFGFVRRSWSVLSPKFTSDLLGRFPMPSIAEAQPYSIHSPKNCRKRGYDDQESLDCPMMFQASSRHIILPSSQIADRVKSAGESFYGSELAIVGSERGMEKNRGMEKRLLLLKAMRNHQSPENHIKRFRFSPSSTYPDLTLIPTTVVDQEPRPEEKMMGPDAVVNQAKDCIEVGACHICRRKPTDKNELQFYVDCERCHERTCWICIRQCDGLGYHPVDHSTECPLQLVLLPAKTCGVESFSRHDSVICSRCCVEKGAEGEVWCFGCLEAQKYR</sequence>
<organism evidence="1 2">
    <name type="scientific">Blumeria hordei</name>
    <name type="common">Barley powdery mildew</name>
    <name type="synonym">Blumeria graminis f. sp. hordei</name>
    <dbReference type="NCBI Taxonomy" id="2867405"/>
    <lineage>
        <taxon>Eukaryota</taxon>
        <taxon>Fungi</taxon>
        <taxon>Dikarya</taxon>
        <taxon>Ascomycota</taxon>
        <taxon>Pezizomycotina</taxon>
        <taxon>Leotiomycetes</taxon>
        <taxon>Erysiphales</taxon>
        <taxon>Erysiphaceae</taxon>
        <taxon>Blumeria</taxon>
    </lineage>
</organism>
<accession>A0A383UZ57</accession>
<protein>
    <submittedName>
        <fullName evidence="1">Uncharacterized protein</fullName>
    </submittedName>
</protein>
<evidence type="ECO:0000313" key="2">
    <source>
        <dbReference type="Proteomes" id="UP000275772"/>
    </source>
</evidence>
<name>A0A383UZ57_BLUHO</name>
<dbReference type="VEuPathDB" id="FungiDB:BLGHR1_15826"/>
<dbReference type="Proteomes" id="UP000275772">
    <property type="component" value="Unassembled WGS sequence"/>
</dbReference>
<dbReference type="EMBL" id="UNSH01000070">
    <property type="protein sequence ID" value="SZF05026.1"/>
    <property type="molecule type" value="Genomic_DNA"/>
</dbReference>
<proteinExistence type="predicted"/>